<name>A0A653BSQ1_CALMS</name>
<dbReference type="Pfam" id="PF26080">
    <property type="entry name" value="CUB_animal"/>
    <property type="match status" value="1"/>
</dbReference>
<dbReference type="PANTHER" id="PTHR33236">
    <property type="entry name" value="INTRAFLAGELLAR TRANSPORT PROTEIN 122 FAMILY PROTEIN-RELATED"/>
    <property type="match status" value="1"/>
</dbReference>
<dbReference type="OrthoDB" id="6337346at2759"/>
<feature type="non-terminal residue" evidence="2">
    <location>
        <position position="1"/>
    </location>
</feature>
<organism evidence="2 3">
    <name type="scientific">Callosobruchus maculatus</name>
    <name type="common">Southern cowpea weevil</name>
    <name type="synonym">Pulse bruchid</name>
    <dbReference type="NCBI Taxonomy" id="64391"/>
    <lineage>
        <taxon>Eukaryota</taxon>
        <taxon>Metazoa</taxon>
        <taxon>Ecdysozoa</taxon>
        <taxon>Arthropoda</taxon>
        <taxon>Hexapoda</taxon>
        <taxon>Insecta</taxon>
        <taxon>Pterygota</taxon>
        <taxon>Neoptera</taxon>
        <taxon>Endopterygota</taxon>
        <taxon>Coleoptera</taxon>
        <taxon>Polyphaga</taxon>
        <taxon>Cucujiformia</taxon>
        <taxon>Chrysomeloidea</taxon>
        <taxon>Chrysomelidae</taxon>
        <taxon>Bruchinae</taxon>
        <taxon>Bruchini</taxon>
        <taxon>Callosobruchus</taxon>
    </lineage>
</organism>
<gene>
    <name evidence="2" type="ORF">CALMAC_LOCUS3450</name>
</gene>
<dbReference type="PANTHER" id="PTHR33236:SF5">
    <property type="entry name" value="CUB DOMAIN-CONTAINING PROTEIN"/>
    <property type="match status" value="1"/>
</dbReference>
<feature type="domain" description="CUB" evidence="1">
    <location>
        <begin position="1"/>
        <end position="105"/>
    </location>
</feature>
<evidence type="ECO:0000313" key="3">
    <source>
        <dbReference type="Proteomes" id="UP000410492"/>
    </source>
</evidence>
<protein>
    <recommendedName>
        <fullName evidence="1">CUB domain-containing protein</fullName>
    </recommendedName>
</protein>
<dbReference type="EMBL" id="CAACVG010004746">
    <property type="protein sequence ID" value="VEN38618.1"/>
    <property type="molecule type" value="Genomic_DNA"/>
</dbReference>
<dbReference type="InterPro" id="IPR058698">
    <property type="entry name" value="CUB_metazoa"/>
</dbReference>
<dbReference type="AlphaFoldDB" id="A0A653BSQ1"/>
<sequence length="114" mass="11995">CGIRWSQSTGTYSFSVSNNTFDNVGDGTVATPDAEIFGTNCTTDFVVVPAPSFVNGTSPNTDRFCGNGFAPVISTNKPFVMSVITNSNEINETGNAGFSLDFAQQRCASSIFVG</sequence>
<evidence type="ECO:0000313" key="2">
    <source>
        <dbReference type="EMBL" id="VEN38618.1"/>
    </source>
</evidence>
<dbReference type="Proteomes" id="UP000410492">
    <property type="component" value="Unassembled WGS sequence"/>
</dbReference>
<keyword evidence="3" id="KW-1185">Reference proteome</keyword>
<evidence type="ECO:0000259" key="1">
    <source>
        <dbReference type="Pfam" id="PF26080"/>
    </source>
</evidence>
<reference evidence="2 3" key="1">
    <citation type="submission" date="2019-01" db="EMBL/GenBank/DDBJ databases">
        <authorList>
            <person name="Sayadi A."/>
        </authorList>
    </citation>
    <scope>NUCLEOTIDE SEQUENCE [LARGE SCALE GENOMIC DNA]</scope>
</reference>
<accession>A0A653BSQ1</accession>
<proteinExistence type="predicted"/>